<feature type="transmembrane region" description="Helical" evidence="6">
    <location>
        <begin position="183"/>
        <end position="201"/>
    </location>
</feature>
<name>A0A1D2A1V2_AUXPR</name>
<feature type="compositionally biased region" description="Basic and acidic residues" evidence="5">
    <location>
        <begin position="828"/>
        <end position="840"/>
    </location>
</feature>
<feature type="transmembrane region" description="Helical" evidence="6">
    <location>
        <begin position="605"/>
        <end position="624"/>
    </location>
</feature>
<evidence type="ECO:0000256" key="5">
    <source>
        <dbReference type="SAM" id="MobiDB-lite"/>
    </source>
</evidence>
<feature type="transmembrane region" description="Helical" evidence="6">
    <location>
        <begin position="157"/>
        <end position="176"/>
    </location>
</feature>
<accession>A0A1D2A1V2</accession>
<feature type="transmembrane region" description="Helical" evidence="6">
    <location>
        <begin position="719"/>
        <end position="741"/>
    </location>
</feature>
<proteinExistence type="predicted"/>
<evidence type="ECO:0000256" key="1">
    <source>
        <dbReference type="ARBA" id="ARBA00004141"/>
    </source>
</evidence>
<dbReference type="GO" id="GO:0022857">
    <property type="term" value="F:transmembrane transporter activity"/>
    <property type="evidence" value="ECO:0007669"/>
    <property type="project" value="InterPro"/>
</dbReference>
<keyword evidence="3 6" id="KW-1133">Transmembrane helix</keyword>
<feature type="transmembrane region" description="Helical" evidence="6">
    <location>
        <begin position="92"/>
        <end position="117"/>
    </location>
</feature>
<feature type="transmembrane region" description="Helical" evidence="6">
    <location>
        <begin position="213"/>
        <end position="232"/>
    </location>
</feature>
<comment type="subcellular location">
    <subcellularLocation>
        <location evidence="1">Membrane</location>
        <topology evidence="1">Multi-pass membrane protein</topology>
    </subcellularLocation>
</comment>
<feature type="transmembrane region" description="Helical" evidence="6">
    <location>
        <begin position="124"/>
        <end position="145"/>
    </location>
</feature>
<feature type="transmembrane region" description="Helical" evidence="6">
    <location>
        <begin position="574"/>
        <end position="593"/>
    </location>
</feature>
<keyword evidence="4 6" id="KW-0472">Membrane</keyword>
<evidence type="ECO:0000256" key="4">
    <source>
        <dbReference type="ARBA" id="ARBA00023136"/>
    </source>
</evidence>
<reference evidence="7" key="1">
    <citation type="submission" date="2015-08" db="EMBL/GenBank/DDBJ databases">
        <authorList>
            <person name="Babu N.S."/>
            <person name="Beckwith C.J."/>
            <person name="Beseler K.G."/>
            <person name="Brison A."/>
            <person name="Carone J.V."/>
            <person name="Caskin T.P."/>
            <person name="Diamond M."/>
            <person name="Durham M.E."/>
            <person name="Foxe J.M."/>
            <person name="Go M."/>
            <person name="Henderson B.A."/>
            <person name="Jones I.B."/>
            <person name="McGettigan J.A."/>
            <person name="Micheletti S.J."/>
            <person name="Nasrallah M.E."/>
            <person name="Ortiz D."/>
            <person name="Piller C.R."/>
            <person name="Privatt S.R."/>
            <person name="Schneider S.L."/>
            <person name="Sharp S."/>
            <person name="Smith T.C."/>
            <person name="Stanton J.D."/>
            <person name="Ullery H.E."/>
            <person name="Wilson R.J."/>
            <person name="Serrano M.G."/>
            <person name="Buck G."/>
            <person name="Lee V."/>
            <person name="Wang Y."/>
            <person name="Carvalho R."/>
            <person name="Voegtly L."/>
            <person name="Shi R."/>
            <person name="Duckworth R."/>
            <person name="Johnson A."/>
            <person name="Loviza R."/>
            <person name="Walstead R."/>
            <person name="Shah Z."/>
            <person name="Kiflezghi M."/>
            <person name="Wade K."/>
            <person name="Ball S.L."/>
            <person name="Bradley K.W."/>
            <person name="Asai D.J."/>
            <person name="Bowman C.A."/>
            <person name="Russell D.A."/>
            <person name="Pope W.H."/>
            <person name="Jacobs-Sera D."/>
            <person name="Hendrix R.W."/>
            <person name="Hatfull G.F."/>
        </authorList>
    </citation>
    <scope>NUCLEOTIDE SEQUENCE</scope>
</reference>
<dbReference type="PANTHER" id="PTHR31086">
    <property type="entry name" value="ALUMINUM-ACTIVATED MALATE TRANSPORTER 10"/>
    <property type="match status" value="1"/>
</dbReference>
<feature type="transmembrane region" description="Helical" evidence="6">
    <location>
        <begin position="690"/>
        <end position="707"/>
    </location>
</feature>
<feature type="compositionally biased region" description="Pro residues" evidence="5">
    <location>
        <begin position="882"/>
        <end position="893"/>
    </location>
</feature>
<feature type="transmembrane region" description="Helical" evidence="6">
    <location>
        <begin position="336"/>
        <end position="358"/>
    </location>
</feature>
<feature type="transmembrane region" description="Helical" evidence="6">
    <location>
        <begin position="662"/>
        <end position="684"/>
    </location>
</feature>
<feature type="region of interest" description="Disordered" evidence="5">
    <location>
        <begin position="814"/>
        <end position="923"/>
    </location>
</feature>
<evidence type="ECO:0000256" key="2">
    <source>
        <dbReference type="ARBA" id="ARBA00022692"/>
    </source>
</evidence>
<organism evidence="7">
    <name type="scientific">Auxenochlorella protothecoides</name>
    <name type="common">Green microalga</name>
    <name type="synonym">Chlorella protothecoides</name>
    <dbReference type="NCBI Taxonomy" id="3075"/>
    <lineage>
        <taxon>Eukaryota</taxon>
        <taxon>Viridiplantae</taxon>
        <taxon>Chlorophyta</taxon>
        <taxon>core chlorophytes</taxon>
        <taxon>Trebouxiophyceae</taxon>
        <taxon>Chlorellales</taxon>
        <taxon>Chlorellaceae</taxon>
        <taxon>Auxenochlorella</taxon>
    </lineage>
</organism>
<dbReference type="Pfam" id="PF04632">
    <property type="entry name" value="FUSC"/>
    <property type="match status" value="1"/>
</dbReference>
<gene>
    <name evidence="7" type="ORF">g.76303</name>
</gene>
<keyword evidence="2 6" id="KW-0812">Transmembrane</keyword>
<evidence type="ECO:0000313" key="7">
    <source>
        <dbReference type="EMBL" id="JAT72965.1"/>
    </source>
</evidence>
<dbReference type="EMBL" id="GDKF01005657">
    <property type="protein sequence ID" value="JAT72965.1"/>
    <property type="molecule type" value="Transcribed_RNA"/>
</dbReference>
<evidence type="ECO:0000256" key="3">
    <source>
        <dbReference type="ARBA" id="ARBA00022989"/>
    </source>
</evidence>
<dbReference type="InterPro" id="IPR006726">
    <property type="entry name" value="PHBA_efflux_AaeB/fusaric-R"/>
</dbReference>
<sequence>MASRSALFADQGILRDREKLQNSCIRSAESCWQPRAEGLMAWRWPSRPQLRLPRCFSLVYVRVGIQVFTATFLILAATSAHPVWTAVSLDDVVAIPAMALLLCYLCLLFSVGTGLAALQVSCELLAGATAGAGIGIGLTYAVLAINGGSRDNTPTKFVATFFLSGLVAFFGTVLRFRFTKNNMLWMLMLVGMALTIAAEYHSRAALWKFGVHFMYFAVMAAASLLLTMSTVLPQYAGNTIRASICAGLLSFGKVVESGIGTMSDETNDDTGLLKACSGRTEAMVGIDEGLWQSSLSDLHTDVFATGGSISNVWKWEAAARLEWDLYRRQHVFPSRAYGVLTLTLRSMLSSFMMIIYPLQTGRMDCRLTRQHARLLRALAASMAGCCNELADVLSGQLSLKEALPVLKAMEAAYAELVGEVGASLQDAHAPPSSRAVHFNMILATLFTLCTRIRQLFTTAPEALGRDDPAATTALAAHLLAVDRGGSRTWHFPTLMQRVRRAQPAPRPPLALLHDSLRAGDEGPRGPPGPSLKQYLAAQGTPAPKVLPVRESTPRATQRALDWLRGRTGITPNHLIVGLQGMLGYCIILVMVMVPAVNDAFEGRMLWGMLIVITILEPMTGSVIIKGFQRLLGTVLGAVLGLGVLYFTYLCNGLTYVSHPQKYIVMTISLPLVTGVLGGCAIRFSSYFYCFLIAAIITALVALPNYHVDETYPQAAIWRLASTAVGVVVNVILVAVCFPISARSVHQTLMLSALEGLADVMDRACHCLVPREHRRKAGRGAVRRATDSLGRARSGGVRAASRLLRAAEALVAGGREGGEGQVVDVEPGAEAREGSAEKAPDEPSGDQASAQPGAAELADRVAGSVPWAGPGATADLSATDSPAPEPSPSPPEGPSPQHARPCTRFDTAPGVGSERGGRPSLLITYSPPPAHARGVLMAQGPGLESIYLQVGEAGVRKVVGAAYLAVLPQLKAIAMLIGAMGALEPALHYEYYPFSKVKRFPFVAAKRAQRLCRHLLNVAGSFSAALDAHDTYSCPPLIPVAGELEDVGQQLQACLLALAGVLKCTVAVERAVDMVVNLEDLVRHLFLTVLAQGGAAEESSTDAILGVTFLAMLFNATYVVRLLCVALVQAFSPEDVEALAHASMLSDSTRWAVDEQLMVLCSDMMAAALYPDSGEEGVAELVQDASRSASGWEAELAAFSRRSMQPS</sequence>
<protein>
    <submittedName>
        <fullName evidence="7">Uncharacterized protein</fullName>
    </submittedName>
</protein>
<evidence type="ECO:0000256" key="6">
    <source>
        <dbReference type="SAM" id="Phobius"/>
    </source>
</evidence>
<feature type="transmembrane region" description="Helical" evidence="6">
    <location>
        <begin position="59"/>
        <end position="80"/>
    </location>
</feature>
<dbReference type="AlphaFoldDB" id="A0A1D2A1V2"/>
<feature type="transmembrane region" description="Helical" evidence="6">
    <location>
        <begin position="630"/>
        <end position="650"/>
    </location>
</feature>
<dbReference type="GO" id="GO:0005886">
    <property type="term" value="C:plasma membrane"/>
    <property type="evidence" value="ECO:0007669"/>
    <property type="project" value="InterPro"/>
</dbReference>